<feature type="transmembrane region" description="Helical" evidence="1">
    <location>
        <begin position="217"/>
        <end position="235"/>
    </location>
</feature>
<keyword evidence="3" id="KW-1185">Reference proteome</keyword>
<evidence type="ECO:0008006" key="4">
    <source>
        <dbReference type="Google" id="ProtNLM"/>
    </source>
</evidence>
<proteinExistence type="predicted"/>
<feature type="transmembrane region" description="Helical" evidence="1">
    <location>
        <begin position="119"/>
        <end position="136"/>
    </location>
</feature>
<reference evidence="2 3" key="1">
    <citation type="submission" date="2017-03" db="EMBL/GenBank/DDBJ databases">
        <authorList>
            <person name="Afonso C.L."/>
            <person name="Miller P.J."/>
            <person name="Scott M.A."/>
            <person name="Spackman E."/>
            <person name="Goraichik I."/>
            <person name="Dimitrov K.M."/>
            <person name="Suarez D.L."/>
            <person name="Swayne D.E."/>
        </authorList>
    </citation>
    <scope>NUCLEOTIDE SEQUENCE [LARGE SCALE GENOMIC DNA]</scope>
    <source>
        <strain evidence="2 3">CECT 7691</strain>
    </source>
</reference>
<dbReference type="Proteomes" id="UP000193200">
    <property type="component" value="Unassembled WGS sequence"/>
</dbReference>
<feature type="transmembrane region" description="Helical" evidence="1">
    <location>
        <begin position="311"/>
        <end position="339"/>
    </location>
</feature>
<sequence>MADSMVPRWLTILIFVLLAIALAVGLYARLAGFGGRSLAVDEYYFVSSVDNLLARGLPEFATGGYYLRGITLQYVTAASALLFGGGGVGDSAAYRLPVLLFGLGAIILNVFYLRRFARWHLIAAVTIALLVSSWQVEFDRFLRMYSALQFVTLVFFITLHRSLTGPAATQGGPARYLPHLAAVLAVLTHSLALFLVPFLFLGLLLPDYRPRLGGLAARVRYGLAGTAVLIFSLALSRTDSRAIGVAEARFPEGFVSPLVNDGPLWLPELPFFHLATSPLMHLAVVLGAVGVVGLVLALLARRLRGIGIADFYVVALILFTAAHLFLPAALIAMILFFRYQVHRVADQPTRRLAGIALAILIAIGWLIYATLDQGWLSAFGADAGPVRGFRLAFFGWPNLYRSVLLPWSLELPWLGLLAFFSIFYILATLARRPLGEIALHPAMVALYTLMCFGVFNTLYPTTRYAYFIYPFLLTAIVLTIDDVAGRLAPRQLRAALSVAVFLGLFAIAGDFHPRHLMATASADVTYRSGPFAPYAATWYPRRDAAGAARYALETVPADAPVVVVDLLPASHYLRREHAVYLFREDEEFYNNSRRGGTVDLWANRPLLSEPGALCRYAGAAGEIWLLIEPDTAKARQLLEAAFGARQTARETVFTGHGGSTAVVRVTLGPGACPP</sequence>
<feature type="transmembrane region" description="Helical" evidence="1">
    <location>
        <begin position="351"/>
        <end position="371"/>
    </location>
</feature>
<feature type="transmembrane region" description="Helical" evidence="1">
    <location>
        <begin position="6"/>
        <end position="28"/>
    </location>
</feature>
<feature type="transmembrane region" description="Helical" evidence="1">
    <location>
        <begin position="437"/>
        <end position="458"/>
    </location>
</feature>
<organism evidence="2 3">
    <name type="scientific">Oceanibacterium hippocampi</name>
    <dbReference type="NCBI Taxonomy" id="745714"/>
    <lineage>
        <taxon>Bacteria</taxon>
        <taxon>Pseudomonadati</taxon>
        <taxon>Pseudomonadota</taxon>
        <taxon>Alphaproteobacteria</taxon>
        <taxon>Sneathiellales</taxon>
        <taxon>Sneathiellaceae</taxon>
        <taxon>Oceanibacterium</taxon>
    </lineage>
</organism>
<dbReference type="AlphaFoldDB" id="A0A1Y5TQV4"/>
<feature type="transmembrane region" description="Helical" evidence="1">
    <location>
        <begin position="411"/>
        <end position="430"/>
    </location>
</feature>
<evidence type="ECO:0000313" key="2">
    <source>
        <dbReference type="EMBL" id="SLN69402.1"/>
    </source>
</evidence>
<feature type="transmembrane region" description="Helical" evidence="1">
    <location>
        <begin position="65"/>
        <end position="86"/>
    </location>
</feature>
<evidence type="ECO:0000256" key="1">
    <source>
        <dbReference type="SAM" id="Phobius"/>
    </source>
</evidence>
<keyword evidence="1" id="KW-1133">Transmembrane helix</keyword>
<feature type="transmembrane region" description="Helical" evidence="1">
    <location>
        <begin position="279"/>
        <end position="299"/>
    </location>
</feature>
<evidence type="ECO:0000313" key="3">
    <source>
        <dbReference type="Proteomes" id="UP000193200"/>
    </source>
</evidence>
<feature type="transmembrane region" description="Helical" evidence="1">
    <location>
        <begin position="92"/>
        <end position="112"/>
    </location>
</feature>
<feature type="transmembrane region" description="Helical" evidence="1">
    <location>
        <begin position="180"/>
        <end position="205"/>
    </location>
</feature>
<feature type="transmembrane region" description="Helical" evidence="1">
    <location>
        <begin position="464"/>
        <end position="480"/>
    </location>
</feature>
<dbReference type="InParanoid" id="A0A1Y5TQV4"/>
<gene>
    <name evidence="2" type="ORF">OCH7691_03189</name>
</gene>
<protein>
    <recommendedName>
        <fullName evidence="4">Glycosyltransferase RgtA/B/C/D-like domain-containing protein</fullName>
    </recommendedName>
</protein>
<keyword evidence="1" id="KW-0472">Membrane</keyword>
<name>A0A1Y5TQV4_9PROT</name>
<feature type="transmembrane region" description="Helical" evidence="1">
    <location>
        <begin position="142"/>
        <end position="159"/>
    </location>
</feature>
<keyword evidence="1" id="KW-0812">Transmembrane</keyword>
<accession>A0A1Y5TQV4</accession>
<feature type="transmembrane region" description="Helical" evidence="1">
    <location>
        <begin position="492"/>
        <end position="509"/>
    </location>
</feature>
<dbReference type="EMBL" id="FWFR01000003">
    <property type="protein sequence ID" value="SLN69402.1"/>
    <property type="molecule type" value="Genomic_DNA"/>
</dbReference>